<organism evidence="1 2">
    <name type="scientific">Aaosphaeria arxii CBS 175.79</name>
    <dbReference type="NCBI Taxonomy" id="1450172"/>
    <lineage>
        <taxon>Eukaryota</taxon>
        <taxon>Fungi</taxon>
        <taxon>Dikarya</taxon>
        <taxon>Ascomycota</taxon>
        <taxon>Pezizomycotina</taxon>
        <taxon>Dothideomycetes</taxon>
        <taxon>Pleosporomycetidae</taxon>
        <taxon>Pleosporales</taxon>
        <taxon>Pleosporales incertae sedis</taxon>
        <taxon>Aaosphaeria</taxon>
    </lineage>
</organism>
<dbReference type="RefSeq" id="XP_033387923.1">
    <property type="nucleotide sequence ID" value="XM_033523070.1"/>
</dbReference>
<keyword evidence="2" id="KW-1185">Reference proteome</keyword>
<feature type="non-terminal residue" evidence="1">
    <location>
        <position position="132"/>
    </location>
</feature>
<dbReference type="AlphaFoldDB" id="A0A6A5Y4Y1"/>
<dbReference type="OrthoDB" id="5331170at2759"/>
<reference evidence="1" key="1">
    <citation type="journal article" date="2020" name="Stud. Mycol.">
        <title>101 Dothideomycetes genomes: a test case for predicting lifestyles and emergence of pathogens.</title>
        <authorList>
            <person name="Haridas S."/>
            <person name="Albert R."/>
            <person name="Binder M."/>
            <person name="Bloem J."/>
            <person name="Labutti K."/>
            <person name="Salamov A."/>
            <person name="Andreopoulos B."/>
            <person name="Baker S."/>
            <person name="Barry K."/>
            <person name="Bills G."/>
            <person name="Bluhm B."/>
            <person name="Cannon C."/>
            <person name="Castanera R."/>
            <person name="Culley D."/>
            <person name="Daum C."/>
            <person name="Ezra D."/>
            <person name="Gonzalez J."/>
            <person name="Henrissat B."/>
            <person name="Kuo A."/>
            <person name="Liang C."/>
            <person name="Lipzen A."/>
            <person name="Lutzoni F."/>
            <person name="Magnuson J."/>
            <person name="Mondo S."/>
            <person name="Nolan M."/>
            <person name="Ohm R."/>
            <person name="Pangilinan J."/>
            <person name="Park H.-J."/>
            <person name="Ramirez L."/>
            <person name="Alfaro M."/>
            <person name="Sun H."/>
            <person name="Tritt A."/>
            <person name="Yoshinaga Y."/>
            <person name="Zwiers L.-H."/>
            <person name="Turgeon B."/>
            <person name="Goodwin S."/>
            <person name="Spatafora J."/>
            <person name="Crous P."/>
            <person name="Grigoriev I."/>
        </authorList>
    </citation>
    <scope>NUCLEOTIDE SEQUENCE</scope>
    <source>
        <strain evidence="1">CBS 175.79</strain>
    </source>
</reference>
<evidence type="ECO:0000313" key="2">
    <source>
        <dbReference type="Proteomes" id="UP000799778"/>
    </source>
</evidence>
<protein>
    <submittedName>
        <fullName evidence="1">Uncharacterized protein</fullName>
    </submittedName>
</protein>
<accession>A0A6A5Y4Y1</accession>
<gene>
    <name evidence="1" type="ORF">BU24DRAFT_336094</name>
</gene>
<name>A0A6A5Y4Y1_9PLEO</name>
<dbReference type="Proteomes" id="UP000799778">
    <property type="component" value="Unassembled WGS sequence"/>
</dbReference>
<dbReference type="GeneID" id="54280467"/>
<feature type="non-terminal residue" evidence="1">
    <location>
        <position position="1"/>
    </location>
</feature>
<sequence length="132" mass="15827">LIWPRDGNRSKMSRLRDILRGEGPDMHVTIGAEKDDYMHIRQRKSQWARHRNLDNSAPDYSLKTNLPGTKINPCEAYDFRTRKYVHLHRDMWTDALRMPDPRETYGYPYALRDIYGEWKQLDPHWLDHEFGG</sequence>
<dbReference type="EMBL" id="ML978067">
    <property type="protein sequence ID" value="KAF2019584.1"/>
    <property type="molecule type" value="Genomic_DNA"/>
</dbReference>
<proteinExistence type="predicted"/>
<evidence type="ECO:0000313" key="1">
    <source>
        <dbReference type="EMBL" id="KAF2019584.1"/>
    </source>
</evidence>